<comment type="caution">
    <text evidence="1">The sequence shown here is derived from an EMBL/GenBank/DDBJ whole genome shotgun (WGS) entry which is preliminary data.</text>
</comment>
<keyword evidence="2" id="KW-1185">Reference proteome</keyword>
<protein>
    <submittedName>
        <fullName evidence="1">Uncharacterized protein</fullName>
    </submittedName>
</protein>
<dbReference type="EMBL" id="JAUHLI010000005">
    <property type="protein sequence ID" value="MEE2001097.1"/>
    <property type="molecule type" value="Genomic_DNA"/>
</dbReference>
<accession>A0ABU7J3Y8</accession>
<reference evidence="1 2" key="1">
    <citation type="submission" date="2023-07" db="EMBL/GenBank/DDBJ databases">
        <title>Alkalimonas sp., MEB108 novel, alkaliphilic bacterium isolated from Lonar Lake, India.</title>
        <authorList>
            <person name="Joshi A."/>
            <person name="Thite S."/>
        </authorList>
    </citation>
    <scope>NUCLEOTIDE SEQUENCE [LARGE SCALE GENOMIC DNA]</scope>
    <source>
        <strain evidence="1 2">MEB108</strain>
    </source>
</reference>
<evidence type="ECO:0000313" key="1">
    <source>
        <dbReference type="EMBL" id="MEE2001097.1"/>
    </source>
</evidence>
<name>A0ABU7J3Y8_9GAMM</name>
<proteinExistence type="predicted"/>
<sequence>MKILTITLAAAAVTLTLGWGGVNTNSTELNHGAEQLLACHWFPICRDPDFKNENHDSLDDALQSKDGFELKEAYACHWFPICRDPDMPFLSSDEQSEAAVA</sequence>
<evidence type="ECO:0000313" key="2">
    <source>
        <dbReference type="Proteomes" id="UP001336314"/>
    </source>
</evidence>
<organism evidence="1 2">
    <name type="scientific">Alkalimonas cellulosilytica</name>
    <dbReference type="NCBI Taxonomy" id="3058395"/>
    <lineage>
        <taxon>Bacteria</taxon>
        <taxon>Pseudomonadati</taxon>
        <taxon>Pseudomonadota</taxon>
        <taxon>Gammaproteobacteria</taxon>
        <taxon>Alkalimonas</taxon>
    </lineage>
</organism>
<dbReference type="Proteomes" id="UP001336314">
    <property type="component" value="Unassembled WGS sequence"/>
</dbReference>
<gene>
    <name evidence="1" type="ORF">QWY20_06490</name>
</gene>
<dbReference type="RefSeq" id="WP_330128218.1">
    <property type="nucleotide sequence ID" value="NZ_JAUHLI010000005.1"/>
</dbReference>